<keyword evidence="2" id="KW-1185">Reference proteome</keyword>
<name>A0A5N6M8X3_9ASTR</name>
<evidence type="ECO:0000313" key="2">
    <source>
        <dbReference type="Proteomes" id="UP000326396"/>
    </source>
</evidence>
<organism evidence="1 2">
    <name type="scientific">Mikania micrantha</name>
    <name type="common">bitter vine</name>
    <dbReference type="NCBI Taxonomy" id="192012"/>
    <lineage>
        <taxon>Eukaryota</taxon>
        <taxon>Viridiplantae</taxon>
        <taxon>Streptophyta</taxon>
        <taxon>Embryophyta</taxon>
        <taxon>Tracheophyta</taxon>
        <taxon>Spermatophyta</taxon>
        <taxon>Magnoliopsida</taxon>
        <taxon>eudicotyledons</taxon>
        <taxon>Gunneridae</taxon>
        <taxon>Pentapetalae</taxon>
        <taxon>asterids</taxon>
        <taxon>campanulids</taxon>
        <taxon>Asterales</taxon>
        <taxon>Asteraceae</taxon>
        <taxon>Asteroideae</taxon>
        <taxon>Heliantheae alliance</taxon>
        <taxon>Eupatorieae</taxon>
        <taxon>Mikania</taxon>
    </lineage>
</organism>
<gene>
    <name evidence="1" type="ORF">E3N88_32570</name>
</gene>
<dbReference type="EMBL" id="SZYD01000016">
    <property type="protein sequence ID" value="KAD3337050.1"/>
    <property type="molecule type" value="Genomic_DNA"/>
</dbReference>
<evidence type="ECO:0000313" key="1">
    <source>
        <dbReference type="EMBL" id="KAD3337050.1"/>
    </source>
</evidence>
<dbReference type="AlphaFoldDB" id="A0A5N6M8X3"/>
<protein>
    <submittedName>
        <fullName evidence="1">Uncharacterized protein</fullName>
    </submittedName>
</protein>
<reference evidence="1 2" key="1">
    <citation type="submission" date="2019-05" db="EMBL/GenBank/DDBJ databases">
        <title>Mikania micrantha, genome provides insights into the molecular mechanism of rapid growth.</title>
        <authorList>
            <person name="Liu B."/>
        </authorList>
    </citation>
    <scope>NUCLEOTIDE SEQUENCE [LARGE SCALE GENOMIC DNA]</scope>
    <source>
        <strain evidence="1">NLD-2019</strain>
        <tissue evidence="1">Leaf</tissue>
    </source>
</reference>
<dbReference type="PANTHER" id="PTHR21136">
    <property type="entry name" value="SNARE PROTEINS"/>
    <property type="match status" value="1"/>
</dbReference>
<dbReference type="Gene3D" id="3.30.450.50">
    <property type="entry name" value="Longin domain"/>
    <property type="match status" value="1"/>
</dbReference>
<comment type="caution">
    <text evidence="1">The sequence shown here is derived from an EMBL/GenBank/DDBJ whole genome shotgun (WGS) entry which is preliminary data.</text>
</comment>
<sequence>MGQKSLIYSLVARDMVIIAEYTELKKKLTCDESHCLQKSLVNDKIYTHNCDGHTFNFLMDNGLARRSLVLVELVTTMEMTRRSRHVWVNEEELGAGGACDCRQVAATVTKRRNRQVVGHRGGARCWW</sequence>
<proteinExistence type="predicted"/>
<dbReference type="InterPro" id="IPR051097">
    <property type="entry name" value="Synaptobrevin-like_transport"/>
</dbReference>
<accession>A0A5N6M8X3</accession>
<dbReference type="Proteomes" id="UP000326396">
    <property type="component" value="Linkage Group LG6"/>
</dbReference>
<dbReference type="PANTHER" id="PTHR21136:SF178">
    <property type="entry name" value="SYNAPTOBREVIN-LIKE PROTEIN"/>
    <property type="match status" value="1"/>
</dbReference>
<dbReference type="OrthoDB" id="248747at2759"/>